<dbReference type="GO" id="GO:0030515">
    <property type="term" value="F:snoRNA binding"/>
    <property type="evidence" value="ECO:0007669"/>
    <property type="project" value="InterPro"/>
</dbReference>
<evidence type="ECO:0000259" key="7">
    <source>
        <dbReference type="Pfam" id="PF08640"/>
    </source>
</evidence>
<comment type="similarity">
    <text evidence="2">Belongs to the UTP6 family.</text>
</comment>
<evidence type="ECO:0000313" key="8">
    <source>
        <dbReference type="EMBL" id="TDL26211.1"/>
    </source>
</evidence>
<dbReference type="OrthoDB" id="28112at2759"/>
<dbReference type="GO" id="GO:0000462">
    <property type="term" value="P:maturation of SSU-rRNA from tricistronic rRNA transcript (SSU-rRNA, 5.8S rRNA, LSU-rRNA)"/>
    <property type="evidence" value="ECO:0007669"/>
    <property type="project" value="InterPro"/>
</dbReference>
<sequence length="661" mass="74942">MERVQFQQEQMLAELKDLARKGLFSQQEVKQIMKKRTAFETALVRRVAKKGDFLRYANYEMTLETLRRKRIDRLQLPPSPPSISDYALVRRQFHIFERALKKFKGDIGLWIQYLQVAKREGARALVGRISARALQLHPNSPALYILAASHELQHLSPTSARTLLQRGIRLNPESVDLWREYVKMELGFVESLRRRWEVLGLDETKDEKGATQNREAAVETDGPSAMDADGADESEEARKEVMDGAIVNAVISNAVKAIPSFPLFNSIHSLIISYPCPPQLRRVLLEHLHSLLRARFSSSLEPDAAKLYATRFLTPELEGDELIDAVKRANEDLLDAVKTGPSGSTGMAKVYAQFVEEWIGKDIEGHMKLYLLTMLQSLCSSSSSPPLLSAHLRLITAANHPSPPSAQKIRKLAKKYTSISPTVADIWLARLDIEHSSGDTEEWKKTWGEARQHISPAAGKEDQEDLVNSVWFYGLDRVPSEELKETYEALLLEAMRNPSMHSFQEKLLNGYIRVLRDGSIRDLMAGTNIKGRQEKDLEHVAQKYLPSAEVWATAFDTFSTTASSTEAASRIDENEETVLRFIYDKWRVKSSSASGEAALAWAAWLVRRRRGAEAADVVSRARSLLDEQERHGFDIRWRRVLDEEEENDNGEDDTHDPARDQ</sequence>
<dbReference type="GO" id="GO:0032040">
    <property type="term" value="C:small-subunit processome"/>
    <property type="evidence" value="ECO:0007669"/>
    <property type="project" value="TreeGrafter"/>
</dbReference>
<accession>A0A4Y7QG38</accession>
<reference evidence="8 9" key="1">
    <citation type="submission" date="2018-06" db="EMBL/GenBank/DDBJ databases">
        <title>A transcriptomic atlas of mushroom development highlights an independent origin of complex multicellularity.</title>
        <authorList>
            <consortium name="DOE Joint Genome Institute"/>
            <person name="Krizsan K."/>
            <person name="Almasi E."/>
            <person name="Merenyi Z."/>
            <person name="Sahu N."/>
            <person name="Viragh M."/>
            <person name="Koszo T."/>
            <person name="Mondo S."/>
            <person name="Kiss B."/>
            <person name="Balint B."/>
            <person name="Kues U."/>
            <person name="Barry K."/>
            <person name="Hegedus J.C."/>
            <person name="Henrissat B."/>
            <person name="Johnson J."/>
            <person name="Lipzen A."/>
            <person name="Ohm R."/>
            <person name="Nagy I."/>
            <person name="Pangilinan J."/>
            <person name="Yan J."/>
            <person name="Xiong Y."/>
            <person name="Grigoriev I.V."/>
            <person name="Hibbett D.S."/>
            <person name="Nagy L.G."/>
        </authorList>
    </citation>
    <scope>NUCLEOTIDE SEQUENCE [LARGE SCALE GENOMIC DNA]</scope>
    <source>
        <strain evidence="8 9">SZMC22713</strain>
    </source>
</reference>
<evidence type="ECO:0000256" key="6">
    <source>
        <dbReference type="SAM" id="MobiDB-lite"/>
    </source>
</evidence>
<dbReference type="SUPFAM" id="SSF48452">
    <property type="entry name" value="TPR-like"/>
    <property type="match status" value="1"/>
</dbReference>
<evidence type="ECO:0000256" key="1">
    <source>
        <dbReference type="ARBA" id="ARBA00004604"/>
    </source>
</evidence>
<keyword evidence="9" id="KW-1185">Reference proteome</keyword>
<organism evidence="8 9">
    <name type="scientific">Rickenella mellea</name>
    <dbReference type="NCBI Taxonomy" id="50990"/>
    <lineage>
        <taxon>Eukaryota</taxon>
        <taxon>Fungi</taxon>
        <taxon>Dikarya</taxon>
        <taxon>Basidiomycota</taxon>
        <taxon>Agaricomycotina</taxon>
        <taxon>Agaricomycetes</taxon>
        <taxon>Hymenochaetales</taxon>
        <taxon>Rickenellaceae</taxon>
        <taxon>Rickenella</taxon>
    </lineage>
</organism>
<dbReference type="PANTHER" id="PTHR23271">
    <property type="entry name" value="HEPATOCELLULAR CARCINOMA-ASSOCIATED ANTIGEN 66"/>
    <property type="match status" value="1"/>
</dbReference>
<dbReference type="EMBL" id="ML170162">
    <property type="protein sequence ID" value="TDL26211.1"/>
    <property type="molecule type" value="Genomic_DNA"/>
</dbReference>
<protein>
    <recommendedName>
        <fullName evidence="7">U3 small nucleolar RNA-associated protein 6 N-terminal domain-containing protein</fullName>
    </recommendedName>
</protein>
<dbReference type="Gene3D" id="1.25.40.10">
    <property type="entry name" value="Tetratricopeptide repeat domain"/>
    <property type="match status" value="1"/>
</dbReference>
<dbReference type="InterPro" id="IPR055347">
    <property type="entry name" value="UTP6_N"/>
</dbReference>
<dbReference type="AlphaFoldDB" id="A0A4Y7QG38"/>
<evidence type="ECO:0000313" key="9">
    <source>
        <dbReference type="Proteomes" id="UP000294933"/>
    </source>
</evidence>
<dbReference type="InterPro" id="IPR011990">
    <property type="entry name" value="TPR-like_helical_dom_sf"/>
</dbReference>
<evidence type="ECO:0000256" key="4">
    <source>
        <dbReference type="ARBA" id="ARBA00022737"/>
    </source>
</evidence>
<dbReference type="VEuPathDB" id="FungiDB:BD410DRAFT_716636"/>
<feature type="region of interest" description="Disordered" evidence="6">
    <location>
        <begin position="207"/>
        <end position="234"/>
    </location>
</feature>
<gene>
    <name evidence="8" type="ORF">BD410DRAFT_716636</name>
</gene>
<dbReference type="Proteomes" id="UP000294933">
    <property type="component" value="Unassembled WGS sequence"/>
</dbReference>
<feature type="compositionally biased region" description="Acidic residues" evidence="6">
    <location>
        <begin position="642"/>
        <end position="654"/>
    </location>
</feature>
<dbReference type="SMART" id="SM00386">
    <property type="entry name" value="HAT"/>
    <property type="match status" value="4"/>
</dbReference>
<name>A0A4Y7QG38_9AGAM</name>
<keyword evidence="4" id="KW-0677">Repeat</keyword>
<dbReference type="STRING" id="50990.A0A4Y7QG38"/>
<keyword evidence="3" id="KW-0698">rRNA processing</keyword>
<evidence type="ECO:0000256" key="3">
    <source>
        <dbReference type="ARBA" id="ARBA00022552"/>
    </source>
</evidence>
<dbReference type="InterPro" id="IPR003107">
    <property type="entry name" value="HAT"/>
</dbReference>
<proteinExistence type="inferred from homology"/>
<evidence type="ECO:0000256" key="2">
    <source>
        <dbReference type="ARBA" id="ARBA00010734"/>
    </source>
</evidence>
<feature type="region of interest" description="Disordered" evidence="6">
    <location>
        <begin position="641"/>
        <end position="661"/>
    </location>
</feature>
<dbReference type="GO" id="GO:0034388">
    <property type="term" value="C:Pwp2p-containing subcomplex of 90S preribosome"/>
    <property type="evidence" value="ECO:0007669"/>
    <property type="project" value="TreeGrafter"/>
</dbReference>
<dbReference type="InterPro" id="IPR013949">
    <property type="entry name" value="Utp6"/>
</dbReference>
<dbReference type="Pfam" id="PF08640">
    <property type="entry name" value="U3_assoc_6"/>
    <property type="match status" value="1"/>
</dbReference>
<evidence type="ECO:0000256" key="5">
    <source>
        <dbReference type="ARBA" id="ARBA00023242"/>
    </source>
</evidence>
<dbReference type="PANTHER" id="PTHR23271:SF1">
    <property type="entry name" value="U3 SMALL NUCLEOLAR RNA-ASSOCIATED PROTEIN 6 HOMOLOG"/>
    <property type="match status" value="1"/>
</dbReference>
<feature type="domain" description="U3 small nucleolar RNA-associated protein 6 N-terminal" evidence="7">
    <location>
        <begin position="9"/>
        <end position="91"/>
    </location>
</feature>
<keyword evidence="5" id="KW-0539">Nucleus</keyword>
<comment type="subcellular location">
    <subcellularLocation>
        <location evidence="1">Nucleus</location>
        <location evidence="1">Nucleolus</location>
    </subcellularLocation>
</comment>